<dbReference type="GO" id="GO:0016787">
    <property type="term" value="F:hydrolase activity"/>
    <property type="evidence" value="ECO:0007669"/>
    <property type="project" value="UniProtKB-KW"/>
</dbReference>
<evidence type="ECO:0000256" key="4">
    <source>
        <dbReference type="SAM" id="SignalP"/>
    </source>
</evidence>
<dbReference type="InterPro" id="IPR017853">
    <property type="entry name" value="GH"/>
</dbReference>
<dbReference type="PROSITE" id="PS51257">
    <property type="entry name" value="PROKAR_LIPOPROTEIN"/>
    <property type="match status" value="1"/>
</dbReference>
<evidence type="ECO:0000259" key="5">
    <source>
        <dbReference type="Pfam" id="PF00150"/>
    </source>
</evidence>
<dbReference type="EMBL" id="JAIUJR010000001">
    <property type="protein sequence ID" value="MCA0131468.1"/>
    <property type="molecule type" value="Genomic_DNA"/>
</dbReference>
<keyword evidence="1 3" id="KW-0378">Hydrolase</keyword>
<protein>
    <submittedName>
        <fullName evidence="6">Glycoside hydrolase family 5 protein</fullName>
    </submittedName>
</protein>
<keyword evidence="2 3" id="KW-0326">Glycosidase</keyword>
<feature type="domain" description="Glycoside hydrolase family 5" evidence="5">
    <location>
        <begin position="91"/>
        <end position="300"/>
    </location>
</feature>
<dbReference type="SUPFAM" id="SSF51445">
    <property type="entry name" value="(Trans)glycosidases"/>
    <property type="match status" value="1"/>
</dbReference>
<comment type="similarity">
    <text evidence="3">Belongs to the glycosyl hydrolase 5 (cellulase A) family.</text>
</comment>
<evidence type="ECO:0000256" key="1">
    <source>
        <dbReference type="ARBA" id="ARBA00022801"/>
    </source>
</evidence>
<organism evidence="6 7">
    <name type="scientific">Winogradskyella alexanderae</name>
    <dbReference type="NCBI Taxonomy" id="2877123"/>
    <lineage>
        <taxon>Bacteria</taxon>
        <taxon>Pseudomonadati</taxon>
        <taxon>Bacteroidota</taxon>
        <taxon>Flavobacteriia</taxon>
        <taxon>Flavobacteriales</taxon>
        <taxon>Flavobacteriaceae</taxon>
        <taxon>Winogradskyella</taxon>
    </lineage>
</organism>
<dbReference type="InterPro" id="IPR001547">
    <property type="entry name" value="Glyco_hydro_5"/>
</dbReference>
<comment type="caution">
    <text evidence="6">The sequence shown here is derived from an EMBL/GenBank/DDBJ whole genome shotgun (WGS) entry which is preliminary data.</text>
</comment>
<proteinExistence type="inferred from homology"/>
<evidence type="ECO:0000256" key="2">
    <source>
        <dbReference type="ARBA" id="ARBA00023295"/>
    </source>
</evidence>
<dbReference type="RefSeq" id="WP_224525381.1">
    <property type="nucleotide sequence ID" value="NZ_JAIUJR010000001.1"/>
</dbReference>
<dbReference type="PANTHER" id="PTHR34142">
    <property type="entry name" value="ENDO-BETA-1,4-GLUCANASE A"/>
    <property type="match status" value="1"/>
</dbReference>
<dbReference type="Gene3D" id="3.20.20.80">
    <property type="entry name" value="Glycosidases"/>
    <property type="match status" value="1"/>
</dbReference>
<evidence type="ECO:0000313" key="7">
    <source>
        <dbReference type="Proteomes" id="UP001198901"/>
    </source>
</evidence>
<keyword evidence="7" id="KW-1185">Reference proteome</keyword>
<keyword evidence="4" id="KW-0732">Signal</keyword>
<dbReference type="Proteomes" id="UP001198901">
    <property type="component" value="Unassembled WGS sequence"/>
</dbReference>
<name>A0ABS7XPT8_9FLAO</name>
<dbReference type="Pfam" id="PF00150">
    <property type="entry name" value="Cellulase"/>
    <property type="match status" value="1"/>
</dbReference>
<reference evidence="7" key="1">
    <citation type="submission" date="2023-07" db="EMBL/GenBank/DDBJ databases">
        <authorList>
            <person name="Yue Y."/>
        </authorList>
    </citation>
    <scope>NUCLEOTIDE SEQUENCE [LARGE SCALE GENOMIC DNA]</scope>
    <source>
        <strain evidence="7">D23</strain>
    </source>
</reference>
<sequence>MHKKYGLIYFCILLLVLSSCTSNDINTTNNSYKIHGKSILYNKEPIQFVGANALHSFAVGSADMVSWNLNISREFIGNMNENPIVGSPIQDSNGQFLYSLQSIVDDNRSNNLVTILTPFGWDGTEEKLLTGKFPTETAFWSDFKLKLELWSTHFKDQSDVWIEVWNEPFIYDRSDGYTDSIWKSTMNELYTVVRSTGNDNIILIPCAEQGQDESVLLHSGANFLVNKKNVLYDIHAYEKWLLDTPNNINVRINALIELNVPVFFGEVAPVNSGVLMNPQYFLNVIHAHNMSFAAWLWKYDESDQDALLTAEGLPNNYNNNNWGSLYNEIALRAR</sequence>
<evidence type="ECO:0000256" key="3">
    <source>
        <dbReference type="RuleBase" id="RU361153"/>
    </source>
</evidence>
<accession>A0ABS7XPT8</accession>
<dbReference type="PANTHER" id="PTHR34142:SF1">
    <property type="entry name" value="GLYCOSIDE HYDROLASE FAMILY 5 DOMAIN-CONTAINING PROTEIN"/>
    <property type="match status" value="1"/>
</dbReference>
<feature type="chain" id="PRO_5047449170" evidence="4">
    <location>
        <begin position="23"/>
        <end position="334"/>
    </location>
</feature>
<evidence type="ECO:0000313" key="6">
    <source>
        <dbReference type="EMBL" id="MCA0131468.1"/>
    </source>
</evidence>
<gene>
    <name evidence="6" type="ORF">LBU54_02650</name>
</gene>
<feature type="signal peptide" evidence="4">
    <location>
        <begin position="1"/>
        <end position="22"/>
    </location>
</feature>